<keyword evidence="3 6" id="KW-0694">RNA-binding</keyword>
<name>A0A517QJX6_9PLAN</name>
<evidence type="ECO:0000313" key="8">
    <source>
        <dbReference type="EMBL" id="QDT31904.1"/>
    </source>
</evidence>
<evidence type="ECO:0000256" key="2">
    <source>
        <dbReference type="ARBA" id="ARBA00022814"/>
    </source>
</evidence>
<dbReference type="Pfam" id="PF01029">
    <property type="entry name" value="NusB"/>
    <property type="match status" value="1"/>
</dbReference>
<keyword evidence="9" id="KW-1185">Reference proteome</keyword>
<keyword evidence="2 6" id="KW-0889">Transcription antitermination</keyword>
<evidence type="ECO:0000313" key="9">
    <source>
        <dbReference type="Proteomes" id="UP000315724"/>
    </source>
</evidence>
<dbReference type="Gene3D" id="1.10.940.10">
    <property type="entry name" value="NusB-like"/>
    <property type="match status" value="1"/>
</dbReference>
<dbReference type="NCBIfam" id="TIGR01951">
    <property type="entry name" value="nusB"/>
    <property type="match status" value="1"/>
</dbReference>
<dbReference type="InterPro" id="IPR035926">
    <property type="entry name" value="NusB-like_sf"/>
</dbReference>
<dbReference type="EMBL" id="CP036267">
    <property type="protein sequence ID" value="QDT31904.1"/>
    <property type="molecule type" value="Genomic_DNA"/>
</dbReference>
<dbReference type="InterPro" id="IPR006027">
    <property type="entry name" value="NusB_RsmB_TIM44"/>
</dbReference>
<keyword evidence="5 6" id="KW-0804">Transcription</keyword>
<dbReference type="Proteomes" id="UP000315724">
    <property type="component" value="Chromosome"/>
</dbReference>
<dbReference type="SUPFAM" id="SSF48013">
    <property type="entry name" value="NusB-like"/>
    <property type="match status" value="1"/>
</dbReference>
<dbReference type="PANTHER" id="PTHR11078:SF3">
    <property type="entry name" value="ANTITERMINATION NUSB DOMAIN-CONTAINING PROTEIN"/>
    <property type="match status" value="1"/>
</dbReference>
<dbReference type="GO" id="GO:0031564">
    <property type="term" value="P:transcription antitermination"/>
    <property type="evidence" value="ECO:0007669"/>
    <property type="project" value="UniProtKB-KW"/>
</dbReference>
<gene>
    <name evidence="6" type="primary">nusB</name>
    <name evidence="8" type="ORF">Mal48_11410</name>
</gene>
<dbReference type="RefSeq" id="WP_145196828.1">
    <property type="nucleotide sequence ID" value="NZ_CP036267.1"/>
</dbReference>
<sequence length="131" mass="14877">MARRSKSRQVAVQMLYQVDLNPDTEVTEIKKMIAERISDQQLIDFAWSLYAGVMEHRQELDLKIQSVAANWRLNRMAATDRAVLRLGAYEIVKTETPRGVAIDEAIELAKKFGDAQSSQFVNGILDKIHSD</sequence>
<feature type="domain" description="NusB/RsmB/TIM44" evidence="7">
    <location>
        <begin position="6"/>
        <end position="129"/>
    </location>
</feature>
<reference evidence="8 9" key="1">
    <citation type="submission" date="2019-02" db="EMBL/GenBank/DDBJ databases">
        <title>Deep-cultivation of Planctomycetes and their phenomic and genomic characterization uncovers novel biology.</title>
        <authorList>
            <person name="Wiegand S."/>
            <person name="Jogler M."/>
            <person name="Boedeker C."/>
            <person name="Pinto D."/>
            <person name="Vollmers J."/>
            <person name="Rivas-Marin E."/>
            <person name="Kohn T."/>
            <person name="Peeters S.H."/>
            <person name="Heuer A."/>
            <person name="Rast P."/>
            <person name="Oberbeckmann S."/>
            <person name="Bunk B."/>
            <person name="Jeske O."/>
            <person name="Meyerdierks A."/>
            <person name="Storesund J.E."/>
            <person name="Kallscheuer N."/>
            <person name="Luecker S."/>
            <person name="Lage O.M."/>
            <person name="Pohl T."/>
            <person name="Merkel B.J."/>
            <person name="Hornburger P."/>
            <person name="Mueller R.-W."/>
            <person name="Bruemmer F."/>
            <person name="Labrenz M."/>
            <person name="Spormann A.M."/>
            <person name="Op den Camp H."/>
            <person name="Overmann J."/>
            <person name="Amann R."/>
            <person name="Jetten M.S.M."/>
            <person name="Mascher T."/>
            <person name="Medema M.H."/>
            <person name="Devos D.P."/>
            <person name="Kaster A.-K."/>
            <person name="Ovreas L."/>
            <person name="Rohde M."/>
            <person name="Galperin M.Y."/>
            <person name="Jogler C."/>
        </authorList>
    </citation>
    <scope>NUCLEOTIDE SEQUENCE [LARGE SCALE GENOMIC DNA]</scope>
    <source>
        <strain evidence="8 9">Mal48</strain>
    </source>
</reference>
<dbReference type="GO" id="GO:0003723">
    <property type="term" value="F:RNA binding"/>
    <property type="evidence" value="ECO:0007669"/>
    <property type="project" value="UniProtKB-UniRule"/>
</dbReference>
<proteinExistence type="inferred from homology"/>
<dbReference type="OrthoDB" id="9811381at2"/>
<evidence type="ECO:0000256" key="6">
    <source>
        <dbReference type="HAMAP-Rule" id="MF_00073"/>
    </source>
</evidence>
<evidence type="ECO:0000259" key="7">
    <source>
        <dbReference type="Pfam" id="PF01029"/>
    </source>
</evidence>
<organism evidence="8 9">
    <name type="scientific">Thalassoglobus polymorphus</name>
    <dbReference type="NCBI Taxonomy" id="2527994"/>
    <lineage>
        <taxon>Bacteria</taxon>
        <taxon>Pseudomonadati</taxon>
        <taxon>Planctomycetota</taxon>
        <taxon>Planctomycetia</taxon>
        <taxon>Planctomycetales</taxon>
        <taxon>Planctomycetaceae</taxon>
        <taxon>Thalassoglobus</taxon>
    </lineage>
</organism>
<dbReference type="AlphaFoldDB" id="A0A517QJX6"/>
<dbReference type="HAMAP" id="MF_00073">
    <property type="entry name" value="NusB"/>
    <property type="match status" value="1"/>
</dbReference>
<comment type="function">
    <text evidence="6">Involved in transcription antitermination. Required for transcription of ribosomal RNA (rRNA) genes. Binds specifically to the boxA antiterminator sequence of the ribosomal RNA (rrn) operons.</text>
</comment>
<keyword evidence="4 6" id="KW-0805">Transcription regulation</keyword>
<comment type="similarity">
    <text evidence="1 6">Belongs to the NusB family.</text>
</comment>
<dbReference type="GO" id="GO:0006353">
    <property type="term" value="P:DNA-templated transcription termination"/>
    <property type="evidence" value="ECO:0007669"/>
    <property type="project" value="UniProtKB-UniRule"/>
</dbReference>
<protein>
    <recommendedName>
        <fullName evidence="6">Transcription antitermination protein NusB</fullName>
    </recommendedName>
    <alternativeName>
        <fullName evidence="6">Antitermination factor NusB</fullName>
    </alternativeName>
</protein>
<dbReference type="InterPro" id="IPR011605">
    <property type="entry name" value="NusB_fam"/>
</dbReference>
<evidence type="ECO:0000256" key="5">
    <source>
        <dbReference type="ARBA" id="ARBA00023163"/>
    </source>
</evidence>
<evidence type="ECO:0000256" key="1">
    <source>
        <dbReference type="ARBA" id="ARBA00005952"/>
    </source>
</evidence>
<accession>A0A517QJX6</accession>
<dbReference type="PANTHER" id="PTHR11078">
    <property type="entry name" value="N UTILIZATION SUBSTANCE PROTEIN B-RELATED"/>
    <property type="match status" value="1"/>
</dbReference>
<evidence type="ECO:0000256" key="3">
    <source>
        <dbReference type="ARBA" id="ARBA00022884"/>
    </source>
</evidence>
<dbReference type="KEGG" id="tpol:Mal48_11410"/>
<evidence type="ECO:0000256" key="4">
    <source>
        <dbReference type="ARBA" id="ARBA00023015"/>
    </source>
</evidence>
<dbReference type="GO" id="GO:0005829">
    <property type="term" value="C:cytosol"/>
    <property type="evidence" value="ECO:0007669"/>
    <property type="project" value="TreeGrafter"/>
</dbReference>